<feature type="binding site" evidence="11">
    <location>
        <position position="248"/>
    </location>
    <ligand>
        <name>S-adenosyl-L-methionine</name>
        <dbReference type="ChEBI" id="CHEBI:59789"/>
    </ligand>
</feature>
<dbReference type="InterPro" id="IPR014777">
    <property type="entry name" value="4pyrrole_Mease_sub1"/>
</dbReference>
<evidence type="ECO:0000256" key="4">
    <source>
        <dbReference type="ARBA" id="ARBA00011927"/>
    </source>
</evidence>
<dbReference type="SUPFAM" id="SSF53790">
    <property type="entry name" value="Tetrapyrrole methylase"/>
    <property type="match status" value="1"/>
</dbReference>
<dbReference type="Pfam" id="PF00590">
    <property type="entry name" value="TP_methylase"/>
    <property type="match status" value="1"/>
</dbReference>
<dbReference type="Proteomes" id="UP001296104">
    <property type="component" value="Unassembled WGS sequence"/>
</dbReference>
<organism evidence="13 14">
    <name type="scientific">Lecanosticta acicola</name>
    <dbReference type="NCBI Taxonomy" id="111012"/>
    <lineage>
        <taxon>Eukaryota</taxon>
        <taxon>Fungi</taxon>
        <taxon>Dikarya</taxon>
        <taxon>Ascomycota</taxon>
        <taxon>Pezizomycotina</taxon>
        <taxon>Dothideomycetes</taxon>
        <taxon>Dothideomycetidae</taxon>
        <taxon>Mycosphaerellales</taxon>
        <taxon>Mycosphaerellaceae</taxon>
        <taxon>Lecanosticta</taxon>
    </lineage>
</organism>
<dbReference type="EC" id="2.1.1.314" evidence="4"/>
<comment type="caution">
    <text evidence="13">The sequence shown here is derived from an EMBL/GenBank/DDBJ whole genome shotgun (WGS) entry which is preliminary data.</text>
</comment>
<evidence type="ECO:0000256" key="6">
    <source>
        <dbReference type="ARBA" id="ARBA00022679"/>
    </source>
</evidence>
<keyword evidence="7 11" id="KW-0949">S-adenosyl-L-methionine</keyword>
<comment type="similarity">
    <text evidence="3">Belongs to the diphthine synthase family.</text>
</comment>
<feature type="binding site" evidence="11">
    <location>
        <position position="223"/>
    </location>
    <ligand>
        <name>S-adenosyl-L-methionine</name>
        <dbReference type="ChEBI" id="CHEBI:59789"/>
    </ligand>
</feature>
<evidence type="ECO:0000313" key="14">
    <source>
        <dbReference type="Proteomes" id="UP001296104"/>
    </source>
</evidence>
<dbReference type="GO" id="GO:0032259">
    <property type="term" value="P:methylation"/>
    <property type="evidence" value="ECO:0007669"/>
    <property type="project" value="UniProtKB-KW"/>
</dbReference>
<dbReference type="GO" id="GO:0141133">
    <property type="term" value="F:diphthine methyl ester synthase activity"/>
    <property type="evidence" value="ECO:0007669"/>
    <property type="project" value="UniProtKB-EC"/>
</dbReference>
<dbReference type="EMBL" id="CAVMBE010000011">
    <property type="protein sequence ID" value="CAK3902150.1"/>
    <property type="molecule type" value="Genomic_DNA"/>
</dbReference>
<evidence type="ECO:0000256" key="10">
    <source>
        <dbReference type="ARBA" id="ARBA00081951"/>
    </source>
</evidence>
<dbReference type="CDD" id="cd11647">
    <property type="entry name" value="DHP5_DphB"/>
    <property type="match status" value="1"/>
</dbReference>
<keyword evidence="6" id="KW-0808">Transferase</keyword>
<sequence>MLYIIGLGLADERDISVKGLEIVRKAERVYLEAYTAVLLVEKDALEAYYGRSIIIADREKVESQSDEILAEAHEKDVAFLVVGDPFSATTHTDLALRCRQHEPPIPTRTLPNASILTAVGATGLSLYNFGQTVSMVFFTESWKPDSFYDRIAENVSLGLHTLVLLDIKVKEPNLQALARGKIVYEPPRFMSVAQCASQMIEIEETRKSDVCGKEKLAIGVARLGSEGEQIVAGTLEELTEADLGKPLHSLVLCGNKMHEMECEYAREFAVDKEKFDRIWKQNYAARS</sequence>
<evidence type="ECO:0000256" key="11">
    <source>
        <dbReference type="PIRSR" id="PIRSR036432-1"/>
    </source>
</evidence>
<name>A0AAI8YUZ6_9PEZI</name>
<dbReference type="GO" id="GO:0017183">
    <property type="term" value="P:protein histidyl modification to diphthamide"/>
    <property type="evidence" value="ECO:0007669"/>
    <property type="project" value="InterPro"/>
</dbReference>
<dbReference type="InterPro" id="IPR035996">
    <property type="entry name" value="4pyrrol_Methylase_sf"/>
</dbReference>
<evidence type="ECO:0000313" key="13">
    <source>
        <dbReference type="EMBL" id="CAK3902150.1"/>
    </source>
</evidence>
<evidence type="ECO:0000259" key="12">
    <source>
        <dbReference type="Pfam" id="PF00590"/>
    </source>
</evidence>
<evidence type="ECO:0000256" key="2">
    <source>
        <dbReference type="ARBA" id="ARBA00005156"/>
    </source>
</evidence>
<evidence type="ECO:0000256" key="8">
    <source>
        <dbReference type="ARBA" id="ARBA00048752"/>
    </source>
</evidence>
<dbReference type="InterPro" id="IPR014776">
    <property type="entry name" value="4pyrrole_Mease_sub2"/>
</dbReference>
<comment type="pathway">
    <text evidence="2">Protein modification; peptidyl-diphthamide biosynthesis.</text>
</comment>
<reference evidence="13" key="1">
    <citation type="submission" date="2023-11" db="EMBL/GenBank/DDBJ databases">
        <authorList>
            <person name="Alioto T."/>
            <person name="Alioto T."/>
            <person name="Gomez Garrido J."/>
        </authorList>
    </citation>
    <scope>NUCLEOTIDE SEQUENCE</scope>
</reference>
<keyword evidence="5" id="KW-0489">Methyltransferase</keyword>
<comment type="catalytic activity">
    <reaction evidence="8">
        <text>2-[(3S)-amino-3-carboxypropyl]-L-histidyl-[translation elongation factor 2] + 4 S-adenosyl-L-methionine = diphthine methyl ester-[translation elongation factor 2] + 4 S-adenosyl-L-homocysteine + 3 H(+)</text>
        <dbReference type="Rhea" id="RHEA:42652"/>
        <dbReference type="Rhea" id="RHEA-COMP:9749"/>
        <dbReference type="Rhea" id="RHEA-COMP:10173"/>
        <dbReference type="ChEBI" id="CHEBI:15378"/>
        <dbReference type="ChEBI" id="CHEBI:57856"/>
        <dbReference type="ChEBI" id="CHEBI:59789"/>
        <dbReference type="ChEBI" id="CHEBI:73995"/>
        <dbReference type="ChEBI" id="CHEBI:79005"/>
        <dbReference type="EC" id="2.1.1.314"/>
    </reaction>
</comment>
<keyword evidence="14" id="KW-1185">Reference proteome</keyword>
<dbReference type="FunFam" id="3.40.1010.10:FF:000004">
    <property type="entry name" value="Putative diphthine synthase"/>
    <property type="match status" value="1"/>
</dbReference>
<evidence type="ECO:0000256" key="1">
    <source>
        <dbReference type="ARBA" id="ARBA00004006"/>
    </source>
</evidence>
<dbReference type="NCBIfam" id="TIGR00522">
    <property type="entry name" value="dph5"/>
    <property type="match status" value="1"/>
</dbReference>
<evidence type="ECO:0000256" key="3">
    <source>
        <dbReference type="ARBA" id="ARBA00006729"/>
    </source>
</evidence>
<dbReference type="AlphaFoldDB" id="A0AAI8YUZ6"/>
<dbReference type="PIRSF" id="PIRSF036432">
    <property type="entry name" value="Diphthine_synth"/>
    <property type="match status" value="1"/>
</dbReference>
<protein>
    <recommendedName>
        <fullName evidence="9">Diphthine methyl ester synthase</fullName>
        <ecNumber evidence="4">2.1.1.314</ecNumber>
    </recommendedName>
    <alternativeName>
        <fullName evidence="10">Diphthamide biosynthesis methyltransferase</fullName>
    </alternativeName>
</protein>
<evidence type="ECO:0000256" key="7">
    <source>
        <dbReference type="ARBA" id="ARBA00022691"/>
    </source>
</evidence>
<feature type="binding site" evidence="11">
    <location>
        <position position="84"/>
    </location>
    <ligand>
        <name>S-adenosyl-L-methionine</name>
        <dbReference type="ChEBI" id="CHEBI:59789"/>
    </ligand>
</feature>
<dbReference type="PANTHER" id="PTHR10882">
    <property type="entry name" value="DIPHTHINE SYNTHASE"/>
    <property type="match status" value="1"/>
</dbReference>
<evidence type="ECO:0000256" key="9">
    <source>
        <dbReference type="ARBA" id="ARBA00072033"/>
    </source>
</evidence>
<dbReference type="Gene3D" id="3.30.950.10">
    <property type="entry name" value="Methyltransferase, Cobalt-precorrin-4 Transmethylase, Domain 2"/>
    <property type="match status" value="1"/>
</dbReference>
<dbReference type="FunFam" id="3.30.950.10:FF:000004">
    <property type="entry name" value="Diphthine synthase putative"/>
    <property type="match status" value="1"/>
</dbReference>
<feature type="domain" description="Tetrapyrrole methylase" evidence="12">
    <location>
        <begin position="1"/>
        <end position="238"/>
    </location>
</feature>
<evidence type="ECO:0000256" key="5">
    <source>
        <dbReference type="ARBA" id="ARBA00022603"/>
    </source>
</evidence>
<dbReference type="PANTHER" id="PTHR10882:SF0">
    <property type="entry name" value="DIPHTHINE METHYL ESTER SYNTHASE"/>
    <property type="match status" value="1"/>
</dbReference>
<gene>
    <name evidence="13" type="ORF">LECACI_7A002477</name>
</gene>
<comment type="function">
    <text evidence="1">S-adenosyl-L-methionine-dependent methyltransferase that catalyzes four methylations of the modified target histidine residue in translation elongation factor 2 (EF-2), to form an intermediate called diphthine methyl ester. The four successive methylation reactions represent the second step of diphthamide biosynthesis.</text>
</comment>
<dbReference type="InterPro" id="IPR000878">
    <property type="entry name" value="4pyrrol_Mease"/>
</dbReference>
<accession>A0AAI8YUZ6</accession>
<feature type="binding site" evidence="11">
    <location>
        <begin position="114"/>
        <end position="115"/>
    </location>
    <ligand>
        <name>S-adenosyl-L-methionine</name>
        <dbReference type="ChEBI" id="CHEBI:59789"/>
    </ligand>
</feature>
<feature type="binding site" evidence="11">
    <location>
        <position position="165"/>
    </location>
    <ligand>
        <name>S-adenosyl-L-methionine</name>
        <dbReference type="ChEBI" id="CHEBI:59789"/>
    </ligand>
</feature>
<feature type="binding site" evidence="11">
    <location>
        <position position="9"/>
    </location>
    <ligand>
        <name>S-adenosyl-L-methionine</name>
        <dbReference type="ChEBI" id="CHEBI:59789"/>
    </ligand>
</feature>
<proteinExistence type="inferred from homology"/>
<dbReference type="Gene3D" id="3.40.1010.10">
    <property type="entry name" value="Cobalt-precorrin-4 Transmethylase, Domain 1"/>
    <property type="match status" value="1"/>
</dbReference>
<dbReference type="InterPro" id="IPR004551">
    <property type="entry name" value="Dphthn_synthase"/>
</dbReference>